<feature type="transmembrane region" description="Helical" evidence="5">
    <location>
        <begin position="90"/>
        <end position="117"/>
    </location>
</feature>
<feature type="transmembrane region" description="Helical" evidence="5">
    <location>
        <begin position="360"/>
        <end position="383"/>
    </location>
</feature>
<dbReference type="GO" id="GO:0016020">
    <property type="term" value="C:membrane"/>
    <property type="evidence" value="ECO:0007669"/>
    <property type="project" value="UniProtKB-SubCell"/>
</dbReference>
<dbReference type="AlphaFoldDB" id="A0A263D2J4"/>
<sequence length="399" mass="38757">MSQRAAVFGVFAVNGAALGSWAPRVPALTEQVDAHTGTFGLALLGASVGMVLAASVSGRLVQRFGARAVTAWSGFAGCALLPAVGSAGSVALLGIALLGLGAAVGALDVGMNVAGVVAERRAGRSIMPVFHAGFAFGALIGSAAAGGAAAAGWSPAAHLALAGGAAAIVLTVLVRPLPVHSGTAAGDGGRPALQARPLARRPVLWLLAAVALCSAIAEGASADWSALLMVTSHATGEGAAALAYSGFALAMAITRLAGAWGQRRFGPTRLLIGSAAAAAAGLLAAALVPLPAAGYLGFALAGAGLAASFPVALSLAGEAGQNADGSGGEREIGFVTTIAYSGFLAGPPAIGGIARLTSLPIAFVVVAAVAAVIAAAALGARYARVREQARRSELDAAVR</sequence>
<keyword evidence="7" id="KW-1185">Reference proteome</keyword>
<gene>
    <name evidence="6" type="ORF">CFN78_18865</name>
</gene>
<proteinExistence type="predicted"/>
<keyword evidence="4 5" id="KW-0472">Membrane</keyword>
<feature type="transmembrane region" description="Helical" evidence="5">
    <location>
        <begin position="332"/>
        <end position="354"/>
    </location>
</feature>
<evidence type="ECO:0000256" key="4">
    <source>
        <dbReference type="ARBA" id="ARBA00023136"/>
    </source>
</evidence>
<feature type="transmembrane region" description="Helical" evidence="5">
    <location>
        <begin position="156"/>
        <end position="174"/>
    </location>
</feature>
<dbReference type="Proteomes" id="UP000242444">
    <property type="component" value="Unassembled WGS sequence"/>
</dbReference>
<dbReference type="EMBL" id="NKYE01000012">
    <property type="protein sequence ID" value="OZM71706.1"/>
    <property type="molecule type" value="Genomic_DNA"/>
</dbReference>
<feature type="transmembrane region" description="Helical" evidence="5">
    <location>
        <begin position="129"/>
        <end position="150"/>
    </location>
</feature>
<comment type="caution">
    <text evidence="6">The sequence shown here is derived from an EMBL/GenBank/DDBJ whole genome shotgun (WGS) entry which is preliminary data.</text>
</comment>
<feature type="transmembrane region" description="Helical" evidence="5">
    <location>
        <begin position="296"/>
        <end position="320"/>
    </location>
</feature>
<dbReference type="RefSeq" id="WP_094864288.1">
    <property type="nucleotide sequence ID" value="NZ_NKYE01000012.1"/>
</dbReference>
<dbReference type="InParanoid" id="A0A263D2J4"/>
<reference evidence="6 7" key="1">
    <citation type="submission" date="2017-07" db="EMBL/GenBank/DDBJ databases">
        <title>Amycolatopsis antarcticus sp. nov., isolated from the surface of an Antarcticus brown macroalga.</title>
        <authorList>
            <person name="Wang J."/>
            <person name="Leiva S."/>
            <person name="Huang J."/>
            <person name="Huang Y."/>
        </authorList>
    </citation>
    <scope>NUCLEOTIDE SEQUENCE [LARGE SCALE GENOMIC DNA]</scope>
    <source>
        <strain evidence="6 7">AU-G6</strain>
    </source>
</reference>
<evidence type="ECO:0000313" key="7">
    <source>
        <dbReference type="Proteomes" id="UP000242444"/>
    </source>
</evidence>
<name>A0A263D2J4_9PSEU</name>
<accession>A0A263D2J4</accession>
<dbReference type="GO" id="GO:0022857">
    <property type="term" value="F:transmembrane transporter activity"/>
    <property type="evidence" value="ECO:0007669"/>
    <property type="project" value="InterPro"/>
</dbReference>
<organism evidence="6 7">
    <name type="scientific">Amycolatopsis antarctica</name>
    <dbReference type="NCBI Taxonomy" id="1854586"/>
    <lineage>
        <taxon>Bacteria</taxon>
        <taxon>Bacillati</taxon>
        <taxon>Actinomycetota</taxon>
        <taxon>Actinomycetes</taxon>
        <taxon>Pseudonocardiales</taxon>
        <taxon>Pseudonocardiaceae</taxon>
        <taxon>Amycolatopsis</taxon>
    </lineage>
</organism>
<feature type="transmembrane region" description="Helical" evidence="5">
    <location>
        <begin position="241"/>
        <end position="258"/>
    </location>
</feature>
<feature type="transmembrane region" description="Helical" evidence="5">
    <location>
        <begin position="35"/>
        <end position="57"/>
    </location>
</feature>
<feature type="transmembrane region" description="Helical" evidence="5">
    <location>
        <begin position="270"/>
        <end position="290"/>
    </location>
</feature>
<dbReference type="InterPro" id="IPR036259">
    <property type="entry name" value="MFS_trans_sf"/>
</dbReference>
<dbReference type="InterPro" id="IPR051788">
    <property type="entry name" value="MFS_Transporter"/>
</dbReference>
<dbReference type="InterPro" id="IPR011701">
    <property type="entry name" value="MFS"/>
</dbReference>
<evidence type="ECO:0000256" key="3">
    <source>
        <dbReference type="ARBA" id="ARBA00022989"/>
    </source>
</evidence>
<evidence type="ECO:0000313" key="6">
    <source>
        <dbReference type="EMBL" id="OZM71706.1"/>
    </source>
</evidence>
<evidence type="ECO:0000256" key="1">
    <source>
        <dbReference type="ARBA" id="ARBA00004141"/>
    </source>
</evidence>
<feature type="transmembrane region" description="Helical" evidence="5">
    <location>
        <begin position="64"/>
        <end position="84"/>
    </location>
</feature>
<keyword evidence="2 5" id="KW-0812">Transmembrane</keyword>
<dbReference type="Gene3D" id="1.20.1250.20">
    <property type="entry name" value="MFS general substrate transporter like domains"/>
    <property type="match status" value="2"/>
</dbReference>
<dbReference type="Pfam" id="PF07690">
    <property type="entry name" value="MFS_1"/>
    <property type="match status" value="1"/>
</dbReference>
<evidence type="ECO:0000256" key="5">
    <source>
        <dbReference type="SAM" id="Phobius"/>
    </source>
</evidence>
<keyword evidence="3 5" id="KW-1133">Transmembrane helix</keyword>
<protein>
    <submittedName>
        <fullName evidence="6">MFS transporter</fullName>
    </submittedName>
</protein>
<dbReference type="PANTHER" id="PTHR23514:SF13">
    <property type="entry name" value="INNER MEMBRANE PROTEIN YBJJ"/>
    <property type="match status" value="1"/>
</dbReference>
<dbReference type="PANTHER" id="PTHR23514">
    <property type="entry name" value="BYPASS OF STOP CODON PROTEIN 6"/>
    <property type="match status" value="1"/>
</dbReference>
<comment type="subcellular location">
    <subcellularLocation>
        <location evidence="1">Membrane</location>
        <topology evidence="1">Multi-pass membrane protein</topology>
    </subcellularLocation>
</comment>
<dbReference type="SUPFAM" id="SSF103473">
    <property type="entry name" value="MFS general substrate transporter"/>
    <property type="match status" value="1"/>
</dbReference>
<feature type="transmembrane region" description="Helical" evidence="5">
    <location>
        <begin position="203"/>
        <end position="221"/>
    </location>
</feature>
<evidence type="ECO:0000256" key="2">
    <source>
        <dbReference type="ARBA" id="ARBA00022692"/>
    </source>
</evidence>
<dbReference type="OrthoDB" id="151222at2"/>